<dbReference type="Proteomes" id="UP000319817">
    <property type="component" value="Chromosome"/>
</dbReference>
<dbReference type="SUPFAM" id="SSF51161">
    <property type="entry name" value="Trimeric LpxA-like enzymes"/>
    <property type="match status" value="1"/>
</dbReference>
<evidence type="ECO:0000256" key="4">
    <source>
        <dbReference type="ARBA" id="ARBA00023315"/>
    </source>
</evidence>
<accession>A0A517NYS8</accession>
<dbReference type="PROSITE" id="PS00101">
    <property type="entry name" value="HEXAPEP_TRANSFERASES"/>
    <property type="match status" value="1"/>
</dbReference>
<dbReference type="EC" id="2.3.1.197" evidence="5"/>
<evidence type="ECO:0000313" key="5">
    <source>
        <dbReference type="EMBL" id="QDT12280.1"/>
    </source>
</evidence>
<reference evidence="5 6" key="1">
    <citation type="submission" date="2019-02" db="EMBL/GenBank/DDBJ databases">
        <title>Deep-cultivation of Planctomycetes and their phenomic and genomic characterization uncovers novel biology.</title>
        <authorList>
            <person name="Wiegand S."/>
            <person name="Jogler M."/>
            <person name="Boedeker C."/>
            <person name="Pinto D."/>
            <person name="Vollmers J."/>
            <person name="Rivas-Marin E."/>
            <person name="Kohn T."/>
            <person name="Peeters S.H."/>
            <person name="Heuer A."/>
            <person name="Rast P."/>
            <person name="Oberbeckmann S."/>
            <person name="Bunk B."/>
            <person name="Jeske O."/>
            <person name="Meyerdierks A."/>
            <person name="Storesund J.E."/>
            <person name="Kallscheuer N."/>
            <person name="Luecker S."/>
            <person name="Lage O.M."/>
            <person name="Pohl T."/>
            <person name="Merkel B.J."/>
            <person name="Hornburger P."/>
            <person name="Mueller R.-W."/>
            <person name="Bruemmer F."/>
            <person name="Labrenz M."/>
            <person name="Spormann A.M."/>
            <person name="Op den Camp H."/>
            <person name="Overmann J."/>
            <person name="Amann R."/>
            <person name="Jetten M.S.M."/>
            <person name="Mascher T."/>
            <person name="Medema M.H."/>
            <person name="Devos D.P."/>
            <person name="Kaster A.-K."/>
            <person name="Ovreas L."/>
            <person name="Rohde M."/>
            <person name="Galperin M.Y."/>
            <person name="Jogler C."/>
        </authorList>
    </citation>
    <scope>NUCLEOTIDE SEQUENCE [LARGE SCALE GENOMIC DNA]</scope>
    <source>
        <strain evidence="5 6">K23_9</strain>
    </source>
</reference>
<organism evidence="5 6">
    <name type="scientific">Stieleria marina</name>
    <dbReference type="NCBI Taxonomy" id="1930275"/>
    <lineage>
        <taxon>Bacteria</taxon>
        <taxon>Pseudomonadati</taxon>
        <taxon>Planctomycetota</taxon>
        <taxon>Planctomycetia</taxon>
        <taxon>Pirellulales</taxon>
        <taxon>Pirellulaceae</taxon>
        <taxon>Stieleria</taxon>
    </lineage>
</organism>
<dbReference type="PANTHER" id="PTHR43300:SF4">
    <property type="entry name" value="ACYL-[ACYL-CARRIER-PROTEIN]--UDP-N-ACETYLGLUCOSAMINE O-ACYLTRANSFERASE"/>
    <property type="match status" value="1"/>
</dbReference>
<protein>
    <submittedName>
        <fullName evidence="5">dTDP-3-amino-3,6-dideoxy-alpha-D-galactopyranose 3-N-acetyltransferase</fullName>
        <ecNumber evidence="5">2.3.1.197</ecNumber>
    </submittedName>
</protein>
<dbReference type="PANTHER" id="PTHR43300">
    <property type="entry name" value="ACETYLTRANSFERASE"/>
    <property type="match status" value="1"/>
</dbReference>
<dbReference type="OrthoDB" id="285017at2"/>
<dbReference type="Pfam" id="PF00132">
    <property type="entry name" value="Hexapep"/>
    <property type="match status" value="2"/>
</dbReference>
<evidence type="ECO:0000256" key="3">
    <source>
        <dbReference type="ARBA" id="ARBA00022737"/>
    </source>
</evidence>
<keyword evidence="6" id="KW-1185">Reference proteome</keyword>
<dbReference type="InterPro" id="IPR001451">
    <property type="entry name" value="Hexapep"/>
</dbReference>
<evidence type="ECO:0000256" key="1">
    <source>
        <dbReference type="ARBA" id="ARBA00007274"/>
    </source>
</evidence>
<evidence type="ECO:0000256" key="2">
    <source>
        <dbReference type="ARBA" id="ARBA00022679"/>
    </source>
</evidence>
<dbReference type="Gene3D" id="2.160.10.10">
    <property type="entry name" value="Hexapeptide repeat proteins"/>
    <property type="match status" value="1"/>
</dbReference>
<dbReference type="CDD" id="cd03358">
    <property type="entry name" value="LbH_WxcM_N_like"/>
    <property type="match status" value="1"/>
</dbReference>
<dbReference type="InterPro" id="IPR050179">
    <property type="entry name" value="Trans_hexapeptide_repeat"/>
</dbReference>
<dbReference type="AlphaFoldDB" id="A0A517NYS8"/>
<comment type="similarity">
    <text evidence="1">Belongs to the transferase hexapeptide repeat family.</text>
</comment>
<keyword evidence="4 5" id="KW-0012">Acyltransferase</keyword>
<evidence type="ECO:0000313" key="6">
    <source>
        <dbReference type="Proteomes" id="UP000319817"/>
    </source>
</evidence>
<dbReference type="EMBL" id="CP036526">
    <property type="protein sequence ID" value="QDT12280.1"/>
    <property type="molecule type" value="Genomic_DNA"/>
</dbReference>
<keyword evidence="2 5" id="KW-0808">Transferase</keyword>
<sequence length="184" mass="19743">MIHPSADVQANQIGEQTRVWQFVVILPEAVIGNDCNICSHCFVENKVLVGDRVTIKCGVQLWDGVTLEDDVFVGPNVTFTNDVLPRSQKYPGEFAKTLVKHRASIGGNATILPGITIGAAAMIGAGSVVTKDVPDFAVVCGCPARIQGWICLCGNKLATGSDPIRCSCGMNFKIENEILIVDKR</sequence>
<dbReference type="InterPro" id="IPR011004">
    <property type="entry name" value="Trimer_LpxA-like_sf"/>
</dbReference>
<dbReference type="InterPro" id="IPR018357">
    <property type="entry name" value="Hexapep_transf_CS"/>
</dbReference>
<gene>
    <name evidence="5" type="primary">fdtC</name>
    <name evidence="5" type="ORF">K239x_42890</name>
</gene>
<proteinExistence type="inferred from homology"/>
<keyword evidence="3" id="KW-0677">Repeat</keyword>
<name>A0A517NYS8_9BACT</name>
<dbReference type="GO" id="GO:0016746">
    <property type="term" value="F:acyltransferase activity"/>
    <property type="evidence" value="ECO:0007669"/>
    <property type="project" value="UniProtKB-KW"/>
</dbReference>